<dbReference type="PROSITE" id="PS51318">
    <property type="entry name" value="TAT"/>
    <property type="match status" value="1"/>
</dbReference>
<dbReference type="PROSITE" id="PS51257">
    <property type="entry name" value="PROKAR_LIPOPROTEIN"/>
    <property type="match status" value="1"/>
</dbReference>
<evidence type="ECO:0000313" key="4">
    <source>
        <dbReference type="EMBL" id="ORA05646.1"/>
    </source>
</evidence>
<feature type="chain" id="PRO_5038489342" evidence="3">
    <location>
        <begin position="31"/>
        <end position="237"/>
    </location>
</feature>
<gene>
    <name evidence="4" type="ORF">BST17_07650</name>
</gene>
<feature type="compositionally biased region" description="Low complexity" evidence="1">
    <location>
        <begin position="97"/>
        <end position="107"/>
    </location>
</feature>
<dbReference type="InterPro" id="IPR006311">
    <property type="entry name" value="TAT_signal"/>
</dbReference>
<dbReference type="Proteomes" id="UP000192366">
    <property type="component" value="Unassembled WGS sequence"/>
</dbReference>
<keyword evidence="3" id="KW-0732">Signal</keyword>
<sequence>MSGRNRALTAGAAATAACALLIGSPAAAIADPGHRGQHSGQSDRHTGSGDHARDGARRAGDGNAERRTVGARQPEDGSGARVAQGSAAGRSTTTEVGRGTAAPASRARSADPVRRGSDRRPWNPPPGTDYPPPQRVSAQPVTDTLIEAPPVAPVPVHTRAPAVSVAAPQPVVAQEVPVPRVAPLEQSMLSVPDAARPGQPMTSLFGILGLLLIPLAGAALGYRQARAARAVGRLTAP</sequence>
<evidence type="ECO:0000256" key="1">
    <source>
        <dbReference type="SAM" id="MobiDB-lite"/>
    </source>
</evidence>
<dbReference type="EMBL" id="MVHJ01000005">
    <property type="protein sequence ID" value="ORA05646.1"/>
    <property type="molecule type" value="Genomic_DNA"/>
</dbReference>
<name>A0A1W9YZZ2_MYCBA</name>
<feature type="compositionally biased region" description="Basic and acidic residues" evidence="1">
    <location>
        <begin position="108"/>
        <end position="121"/>
    </location>
</feature>
<keyword evidence="2" id="KW-0472">Membrane</keyword>
<feature type="signal peptide" evidence="3">
    <location>
        <begin position="1"/>
        <end position="30"/>
    </location>
</feature>
<feature type="region of interest" description="Disordered" evidence="1">
    <location>
        <begin position="29"/>
        <end position="138"/>
    </location>
</feature>
<feature type="compositionally biased region" description="Pro residues" evidence="1">
    <location>
        <begin position="122"/>
        <end position="134"/>
    </location>
</feature>
<evidence type="ECO:0000313" key="5">
    <source>
        <dbReference type="Proteomes" id="UP000192366"/>
    </source>
</evidence>
<comment type="caution">
    <text evidence="4">The sequence shown here is derived from an EMBL/GenBank/DDBJ whole genome shotgun (WGS) entry which is preliminary data.</text>
</comment>
<organism evidence="4 5">
    <name type="scientific">Mycolicibacterium bacteremicum</name>
    <name type="common">Mycobacterium bacteremicum</name>
    <dbReference type="NCBI Taxonomy" id="564198"/>
    <lineage>
        <taxon>Bacteria</taxon>
        <taxon>Bacillati</taxon>
        <taxon>Actinomycetota</taxon>
        <taxon>Actinomycetes</taxon>
        <taxon>Mycobacteriales</taxon>
        <taxon>Mycobacteriaceae</taxon>
        <taxon>Mycolicibacterium</taxon>
    </lineage>
</organism>
<feature type="compositionally biased region" description="Basic and acidic residues" evidence="1">
    <location>
        <begin position="41"/>
        <end position="68"/>
    </location>
</feature>
<feature type="transmembrane region" description="Helical" evidence="2">
    <location>
        <begin position="204"/>
        <end position="222"/>
    </location>
</feature>
<keyword evidence="5" id="KW-1185">Reference proteome</keyword>
<dbReference type="RefSeq" id="WP_083056770.1">
    <property type="nucleotide sequence ID" value="NZ_JACKVM010000014.1"/>
</dbReference>
<dbReference type="AlphaFoldDB" id="A0A1W9YZZ2"/>
<protein>
    <submittedName>
        <fullName evidence="4">Uncharacterized protein</fullName>
    </submittedName>
</protein>
<reference evidence="4 5" key="1">
    <citation type="submission" date="2017-02" db="EMBL/GenBank/DDBJ databases">
        <title>The new phylogeny of genus Mycobacterium.</title>
        <authorList>
            <person name="Tortoli E."/>
            <person name="Trovato A."/>
            <person name="Cirillo D.M."/>
        </authorList>
    </citation>
    <scope>NUCLEOTIDE SEQUENCE [LARGE SCALE GENOMIC DNA]</scope>
    <source>
        <strain evidence="4 5">DSM 45578</strain>
    </source>
</reference>
<keyword evidence="2" id="KW-0812">Transmembrane</keyword>
<proteinExistence type="predicted"/>
<accession>A0A1W9YZZ2</accession>
<dbReference type="STRING" id="564198.BST17_07650"/>
<keyword evidence="2" id="KW-1133">Transmembrane helix</keyword>
<evidence type="ECO:0000256" key="2">
    <source>
        <dbReference type="SAM" id="Phobius"/>
    </source>
</evidence>
<evidence type="ECO:0000256" key="3">
    <source>
        <dbReference type="SAM" id="SignalP"/>
    </source>
</evidence>